<protein>
    <submittedName>
        <fullName evidence="11">Channel protein TolC</fullName>
    </submittedName>
</protein>
<dbReference type="Proteomes" id="UP000233778">
    <property type="component" value="Chromosome"/>
</dbReference>
<dbReference type="InterPro" id="IPR051906">
    <property type="entry name" value="TolC-like"/>
</dbReference>
<evidence type="ECO:0000256" key="7">
    <source>
        <dbReference type="ARBA" id="ARBA00023237"/>
    </source>
</evidence>
<evidence type="ECO:0000256" key="5">
    <source>
        <dbReference type="ARBA" id="ARBA00022692"/>
    </source>
</evidence>
<organism evidence="11 12">
    <name type="scientific">Serratia sp. (strain ATCC 39006)</name>
    <name type="common">Prodigiosinella confusarubida</name>
    <dbReference type="NCBI Taxonomy" id="104623"/>
    <lineage>
        <taxon>Bacteria</taxon>
        <taxon>Pseudomonadati</taxon>
        <taxon>Pseudomonadota</taxon>
        <taxon>Gammaproteobacteria</taxon>
        <taxon>Enterobacterales</taxon>
        <taxon>Pectobacteriaceae</taxon>
        <taxon>Prodigiosinella</taxon>
    </lineage>
</organism>
<feature type="signal peptide" evidence="9">
    <location>
        <begin position="1"/>
        <end position="21"/>
    </location>
</feature>
<evidence type="ECO:0000313" key="13">
    <source>
        <dbReference type="Proteomes" id="UP000233778"/>
    </source>
</evidence>
<proteinExistence type="inferred from homology"/>
<keyword evidence="5" id="KW-0812">Transmembrane</keyword>
<dbReference type="RefSeq" id="WP_021016936.1">
    <property type="nucleotide sequence ID" value="NZ_CP025084.1"/>
</dbReference>
<dbReference type="GO" id="GO:0015288">
    <property type="term" value="F:porin activity"/>
    <property type="evidence" value="ECO:0007669"/>
    <property type="project" value="TreeGrafter"/>
</dbReference>
<feature type="chain" id="PRO_5036041091" evidence="9">
    <location>
        <begin position="22"/>
        <end position="449"/>
    </location>
</feature>
<dbReference type="OrthoDB" id="8683954at2"/>
<evidence type="ECO:0000256" key="1">
    <source>
        <dbReference type="ARBA" id="ARBA00004442"/>
    </source>
</evidence>
<dbReference type="Proteomes" id="UP000017700">
    <property type="component" value="Chromosome"/>
</dbReference>
<dbReference type="PANTHER" id="PTHR30026">
    <property type="entry name" value="OUTER MEMBRANE PROTEIN TOLC"/>
    <property type="match status" value="1"/>
</dbReference>
<evidence type="ECO:0000313" key="12">
    <source>
        <dbReference type="Proteomes" id="UP000017700"/>
    </source>
</evidence>
<evidence type="ECO:0000256" key="3">
    <source>
        <dbReference type="ARBA" id="ARBA00022448"/>
    </source>
</evidence>
<evidence type="ECO:0000256" key="4">
    <source>
        <dbReference type="ARBA" id="ARBA00022452"/>
    </source>
</evidence>
<comment type="similarity">
    <text evidence="2">Belongs to the outer membrane factor (OMF) (TC 1.B.17) family.</text>
</comment>
<reference evidence="11" key="2">
    <citation type="submission" date="2013-09" db="EMBL/GenBank/DDBJ databases">
        <authorList>
            <person name="Wang G."/>
            <person name="Yang Y."/>
            <person name="Su Y."/>
        </authorList>
    </citation>
    <scope>NUCLEOTIDE SEQUENCE</scope>
    <source>
        <strain evidence="11">ATCC 39006</strain>
    </source>
</reference>
<keyword evidence="4" id="KW-1134">Transmembrane beta strand</keyword>
<dbReference type="PANTHER" id="PTHR30026:SF22">
    <property type="entry name" value="OUTER MEMBRANE EFFLUX PROTEIN"/>
    <property type="match status" value="1"/>
</dbReference>
<keyword evidence="12" id="KW-1185">Reference proteome</keyword>
<keyword evidence="7" id="KW-0998">Cell outer membrane</keyword>
<evidence type="ECO:0000256" key="2">
    <source>
        <dbReference type="ARBA" id="ARBA00007613"/>
    </source>
</evidence>
<evidence type="ECO:0000256" key="8">
    <source>
        <dbReference type="SAM" id="MobiDB-lite"/>
    </source>
</evidence>
<reference evidence="10 13" key="3">
    <citation type="submission" date="2017-11" db="EMBL/GenBank/DDBJ databases">
        <title>Complete genome sequence of Serratia sp. ATCC 39006 LacA.</title>
        <authorList>
            <person name="Hampton H.G."/>
            <person name="Jackson S.A."/>
            <person name="Jauregui R."/>
            <person name="Poulter G.T.M."/>
            <person name="Salmond G.P.C."/>
            <person name="Fineran P.C."/>
        </authorList>
    </citation>
    <scope>NUCLEOTIDE SEQUENCE [LARGE SCALE GENOMIC DNA]</scope>
    <source>
        <strain evidence="10 13">ATCC 39006</strain>
    </source>
</reference>
<dbReference type="KEGG" id="serq:CWC46_08925"/>
<evidence type="ECO:0000256" key="6">
    <source>
        <dbReference type="ARBA" id="ARBA00023136"/>
    </source>
</evidence>
<name>A0A2I5TI45_SERS3</name>
<feature type="region of interest" description="Disordered" evidence="8">
    <location>
        <begin position="63"/>
        <end position="88"/>
    </location>
</feature>
<dbReference type="STRING" id="104623.Ser39006_03675"/>
<gene>
    <name evidence="10" type="ORF">CWC46_08925</name>
    <name evidence="11" type="ORF">Ser39006_008930</name>
</gene>
<dbReference type="GO" id="GO:0015562">
    <property type="term" value="F:efflux transmembrane transporter activity"/>
    <property type="evidence" value="ECO:0007669"/>
    <property type="project" value="InterPro"/>
</dbReference>
<dbReference type="EMBL" id="CP025084">
    <property type="protein sequence ID" value="AUH04233.1"/>
    <property type="molecule type" value="Genomic_DNA"/>
</dbReference>
<evidence type="ECO:0000256" key="9">
    <source>
        <dbReference type="SAM" id="SignalP"/>
    </source>
</evidence>
<dbReference type="Pfam" id="PF02321">
    <property type="entry name" value="OEP"/>
    <property type="match status" value="2"/>
</dbReference>
<reference evidence="11 12" key="1">
    <citation type="journal article" date="2013" name="Genome Announc.">
        <title>Draft genome sequence of Serratia sp. strain ATCC 39006, a model bacterium for analysis of the biosynthesis and regulation of prodigiosin, a carbapenem, and gas vesicles.</title>
        <authorList>
            <person name="Fineran P.C."/>
            <person name="Iglesias Cans M.C."/>
            <person name="Ramsay J.P."/>
            <person name="Wilf N.M."/>
            <person name="Cossyleon D."/>
            <person name="McNeil M.B."/>
            <person name="Williamson N.R."/>
            <person name="Monson R.E."/>
            <person name="Becher S.A."/>
            <person name="Stanton J.A."/>
            <person name="Brugger K."/>
            <person name="Brown S.D."/>
            <person name="Salmond G.P."/>
        </authorList>
    </citation>
    <scope>NUCLEOTIDE SEQUENCE [LARGE SCALE GENOMIC DNA]</scope>
    <source>
        <strain evidence="11">ATCC 39006</strain>
        <strain evidence="12">ATCC 39006 / SC 11482</strain>
    </source>
</reference>
<reference evidence="11" key="4">
    <citation type="submission" date="2017-11" db="EMBL/GenBank/DDBJ databases">
        <title>Complete genome sequence of Serratia sp. ATCC 39006.</title>
        <authorList>
            <person name="Hampton H.G."/>
            <person name="Jackson S.A."/>
            <person name="Jauregui R."/>
            <person name="Poulter G.T.M."/>
            <person name="Salmond G.P.C."/>
            <person name="Fineran P.C."/>
        </authorList>
    </citation>
    <scope>NUCLEOTIDE SEQUENCE</scope>
    <source>
        <strain evidence="11">ATCC 39006</strain>
    </source>
</reference>
<comment type="subcellular location">
    <subcellularLocation>
        <location evidence="1">Cell outer membrane</location>
    </subcellularLocation>
</comment>
<dbReference type="AlphaFoldDB" id="A0A2I5TI45"/>
<evidence type="ECO:0000313" key="10">
    <source>
        <dbReference type="EMBL" id="AUG99913.1"/>
    </source>
</evidence>
<dbReference type="Gene3D" id="1.20.1600.10">
    <property type="entry name" value="Outer membrane efflux proteins (OEP)"/>
    <property type="match status" value="1"/>
</dbReference>
<evidence type="ECO:0000313" key="11">
    <source>
        <dbReference type="EMBL" id="AUH04233.1"/>
    </source>
</evidence>
<dbReference type="GO" id="GO:0009279">
    <property type="term" value="C:cell outer membrane"/>
    <property type="evidence" value="ECO:0007669"/>
    <property type="project" value="UniProtKB-SubCell"/>
</dbReference>
<dbReference type="EMBL" id="CP025085">
    <property type="protein sequence ID" value="AUG99913.1"/>
    <property type="molecule type" value="Genomic_DNA"/>
</dbReference>
<dbReference type="GO" id="GO:1990281">
    <property type="term" value="C:efflux pump complex"/>
    <property type="evidence" value="ECO:0007669"/>
    <property type="project" value="TreeGrafter"/>
</dbReference>
<accession>A0A2I5TI45</accession>
<dbReference type="InterPro" id="IPR010130">
    <property type="entry name" value="T1SS_OMP_TolC"/>
</dbReference>
<keyword evidence="3" id="KW-0813">Transport</keyword>
<dbReference type="KEGG" id="sera:Ser39006_008930"/>
<dbReference type="SUPFAM" id="SSF56954">
    <property type="entry name" value="Outer membrane efflux proteins (OEP)"/>
    <property type="match status" value="1"/>
</dbReference>
<dbReference type="NCBIfam" id="TIGR01844">
    <property type="entry name" value="type_I_sec_TolC"/>
    <property type="match status" value="1"/>
</dbReference>
<keyword evidence="6" id="KW-0472">Membrane</keyword>
<sequence>MPHKYSFVLLPLLMASSMSFADTLREAIEDTLHTHPEVSAAINSRLSAEQDMRSAEGGYLPNISANAGIGKENTDSASTRALGTDSDKLNRRESSISLSQMVFDGFATSSEVGRQKATVNSRAYKVLNTSENRALDAIQAYLDVLQRQEYVRLAEANLLSHERIYDQIKLRTEQGVGRLADLEQAQARLAQARNNALTEKTNLTDSQTTYYSTIGKEPENLQIPTQSASQLPDSLDKARKIMLTNSPILKSAEADIIATEKQYQASKAGFYPRVNVELSRSMGDNIDGARGTDNEWQAMLRMRYNLYEGGSTKATMESKAYQVKEAQDVRNNTLRLLNEELRLAWSAVNNARQQLPIAEEYAERSQQVRNAYQKQFSLGERTLLDVLDSENELFTAQRRMVEIRFTEMFSEYRLKARMGNLLASLSIPAPAASQSLSEVKTQVELPSLN</sequence>
<keyword evidence="9" id="KW-0732">Signal</keyword>
<dbReference type="InterPro" id="IPR003423">
    <property type="entry name" value="OMP_efflux"/>
</dbReference>